<proteinExistence type="predicted"/>
<reference evidence="1 2" key="1">
    <citation type="journal article" date="2018" name="Science">
        <title>The opium poppy genome and morphinan production.</title>
        <authorList>
            <person name="Guo L."/>
            <person name="Winzer T."/>
            <person name="Yang X."/>
            <person name="Li Y."/>
            <person name="Ning Z."/>
            <person name="He Z."/>
            <person name="Teodor R."/>
            <person name="Lu Y."/>
            <person name="Bowser T.A."/>
            <person name="Graham I.A."/>
            <person name="Ye K."/>
        </authorList>
    </citation>
    <scope>NUCLEOTIDE SEQUENCE [LARGE SCALE GENOMIC DNA]</scope>
    <source>
        <strain evidence="2">cv. HN1</strain>
        <tissue evidence="1">Leaves</tissue>
    </source>
</reference>
<dbReference type="EMBL" id="CM010718">
    <property type="protein sequence ID" value="RZC58507.1"/>
    <property type="molecule type" value="Genomic_DNA"/>
</dbReference>
<evidence type="ECO:0000313" key="1">
    <source>
        <dbReference type="EMBL" id="RZC58507.1"/>
    </source>
</evidence>
<keyword evidence="2" id="KW-1185">Reference proteome</keyword>
<sequence>MVLPQTVDQKLSYCVTLGVPKCKTITVLHPQESFFVFGIYH</sequence>
<accession>A0A4Y7JCG2</accession>
<dbReference type="Gramene" id="RZC58507">
    <property type="protein sequence ID" value="RZC58507"/>
    <property type="gene ID" value="C5167_005816"/>
</dbReference>
<gene>
    <name evidence="1" type="ORF">C5167_005816</name>
</gene>
<name>A0A4Y7JCG2_PAPSO</name>
<protein>
    <submittedName>
        <fullName evidence="1">Uncharacterized protein</fullName>
    </submittedName>
</protein>
<dbReference type="AlphaFoldDB" id="A0A4Y7JCG2"/>
<evidence type="ECO:0000313" key="2">
    <source>
        <dbReference type="Proteomes" id="UP000316621"/>
    </source>
</evidence>
<organism evidence="1 2">
    <name type="scientific">Papaver somniferum</name>
    <name type="common">Opium poppy</name>
    <dbReference type="NCBI Taxonomy" id="3469"/>
    <lineage>
        <taxon>Eukaryota</taxon>
        <taxon>Viridiplantae</taxon>
        <taxon>Streptophyta</taxon>
        <taxon>Embryophyta</taxon>
        <taxon>Tracheophyta</taxon>
        <taxon>Spermatophyta</taxon>
        <taxon>Magnoliopsida</taxon>
        <taxon>Ranunculales</taxon>
        <taxon>Papaveraceae</taxon>
        <taxon>Papaveroideae</taxon>
        <taxon>Papaver</taxon>
    </lineage>
</organism>
<dbReference type="Proteomes" id="UP000316621">
    <property type="component" value="Chromosome 4"/>
</dbReference>